<accession>A0A5N5HTU2</accession>
<feature type="compositionally biased region" description="Basic and acidic residues" evidence="1">
    <location>
        <begin position="34"/>
        <end position="51"/>
    </location>
</feature>
<keyword evidence="3" id="KW-1185">Reference proteome</keyword>
<evidence type="ECO:0000313" key="2">
    <source>
        <dbReference type="EMBL" id="KAB2626804.1"/>
    </source>
</evidence>
<protein>
    <submittedName>
        <fullName evidence="2">N-acetyltransferase 9-like protein</fullName>
    </submittedName>
</protein>
<dbReference type="AlphaFoldDB" id="A0A5N5HTU2"/>
<gene>
    <name evidence="2" type="ORF">D8674_020422</name>
</gene>
<evidence type="ECO:0000256" key="1">
    <source>
        <dbReference type="SAM" id="MobiDB-lite"/>
    </source>
</evidence>
<dbReference type="Proteomes" id="UP000327157">
    <property type="component" value="Chromosome 2"/>
</dbReference>
<sequence length="105" mass="11713">MVKQAFSVSFSSPHCLLRVAHLAFSPSHSLPKLESMRERAREPAMRERESELGGSESDSGAVHERTHSKIPRVDERPSSPPSHRLRAPQPRPGIPDAAYLDPRPQ</sequence>
<dbReference type="EMBL" id="SMOL01000157">
    <property type="protein sequence ID" value="KAB2626804.1"/>
    <property type="molecule type" value="Genomic_DNA"/>
</dbReference>
<comment type="caution">
    <text evidence="2">The sequence shown here is derived from an EMBL/GenBank/DDBJ whole genome shotgun (WGS) entry which is preliminary data.</text>
</comment>
<feature type="region of interest" description="Disordered" evidence="1">
    <location>
        <begin position="27"/>
        <end position="105"/>
    </location>
</feature>
<reference evidence="2 3" key="3">
    <citation type="submission" date="2019-11" db="EMBL/GenBank/DDBJ databases">
        <title>A de novo genome assembly of a pear dwarfing rootstock.</title>
        <authorList>
            <person name="Wang F."/>
            <person name="Wang J."/>
            <person name="Li S."/>
            <person name="Zhang Y."/>
            <person name="Fang M."/>
            <person name="Ma L."/>
            <person name="Zhao Y."/>
            <person name="Jiang S."/>
        </authorList>
    </citation>
    <scope>NUCLEOTIDE SEQUENCE [LARGE SCALE GENOMIC DNA]</scope>
    <source>
        <strain evidence="2">S2</strain>
        <tissue evidence="2">Leaf</tissue>
    </source>
</reference>
<reference evidence="2 3" key="1">
    <citation type="submission" date="2019-09" db="EMBL/GenBank/DDBJ databases">
        <authorList>
            <person name="Ou C."/>
        </authorList>
    </citation>
    <scope>NUCLEOTIDE SEQUENCE [LARGE SCALE GENOMIC DNA]</scope>
    <source>
        <strain evidence="2">S2</strain>
        <tissue evidence="2">Leaf</tissue>
    </source>
</reference>
<organism evidence="2 3">
    <name type="scientific">Pyrus ussuriensis x Pyrus communis</name>
    <dbReference type="NCBI Taxonomy" id="2448454"/>
    <lineage>
        <taxon>Eukaryota</taxon>
        <taxon>Viridiplantae</taxon>
        <taxon>Streptophyta</taxon>
        <taxon>Embryophyta</taxon>
        <taxon>Tracheophyta</taxon>
        <taxon>Spermatophyta</taxon>
        <taxon>Magnoliopsida</taxon>
        <taxon>eudicotyledons</taxon>
        <taxon>Gunneridae</taxon>
        <taxon>Pentapetalae</taxon>
        <taxon>rosids</taxon>
        <taxon>fabids</taxon>
        <taxon>Rosales</taxon>
        <taxon>Rosaceae</taxon>
        <taxon>Amygdaloideae</taxon>
        <taxon>Maleae</taxon>
        <taxon>Pyrus</taxon>
    </lineage>
</organism>
<dbReference type="GO" id="GO:0016740">
    <property type="term" value="F:transferase activity"/>
    <property type="evidence" value="ECO:0007669"/>
    <property type="project" value="UniProtKB-KW"/>
</dbReference>
<name>A0A5N5HTU2_9ROSA</name>
<evidence type="ECO:0000313" key="3">
    <source>
        <dbReference type="Proteomes" id="UP000327157"/>
    </source>
</evidence>
<reference evidence="3" key="2">
    <citation type="submission" date="2019-10" db="EMBL/GenBank/DDBJ databases">
        <title>A de novo genome assembly of a pear dwarfing rootstock.</title>
        <authorList>
            <person name="Wang F."/>
            <person name="Wang J."/>
            <person name="Li S."/>
            <person name="Zhang Y."/>
            <person name="Fang M."/>
            <person name="Ma L."/>
            <person name="Zhao Y."/>
            <person name="Jiang S."/>
        </authorList>
    </citation>
    <scope>NUCLEOTIDE SEQUENCE [LARGE SCALE GENOMIC DNA]</scope>
</reference>
<proteinExistence type="predicted"/>
<feature type="compositionally biased region" description="Basic and acidic residues" evidence="1">
    <location>
        <begin position="61"/>
        <end position="77"/>
    </location>
</feature>
<keyword evidence="2" id="KW-0808">Transferase</keyword>